<evidence type="ECO:0000256" key="1">
    <source>
        <dbReference type="SAM" id="MobiDB-lite"/>
    </source>
</evidence>
<reference evidence="2 3" key="1">
    <citation type="submission" date="2015-10" db="EMBL/GenBank/DDBJ databases">
        <title>Draft genome sequence of Streptomyces sp. RV15, isolated from a marine sponge.</title>
        <authorList>
            <person name="Ruckert C."/>
            <person name="Abdelmohsen U.R."/>
            <person name="Winkler A."/>
            <person name="Hentschel U."/>
            <person name="Kalinowski J."/>
            <person name="Kampfer P."/>
            <person name="Glaeser S."/>
        </authorList>
    </citation>
    <scope>NUCLEOTIDE SEQUENCE [LARGE SCALE GENOMIC DNA]</scope>
    <source>
        <strain evidence="2 3">RV15</strain>
    </source>
</reference>
<proteinExistence type="predicted"/>
<dbReference type="EMBL" id="LMXB01000040">
    <property type="protein sequence ID" value="KUO20293.1"/>
    <property type="molecule type" value="Genomic_DNA"/>
</dbReference>
<evidence type="ECO:0000313" key="3">
    <source>
        <dbReference type="Proteomes" id="UP000053260"/>
    </source>
</evidence>
<gene>
    <name evidence="2" type="ORF">AQJ91_14995</name>
</gene>
<name>A0A101V0N3_9ACTN</name>
<evidence type="ECO:0000313" key="2">
    <source>
        <dbReference type="EMBL" id="KUO20293.1"/>
    </source>
</evidence>
<accession>A0A101V0N3</accession>
<dbReference type="STRING" id="909626.AQJ91_14995"/>
<comment type="caution">
    <text evidence="2">The sequence shown here is derived from an EMBL/GenBank/DDBJ whole genome shotgun (WGS) entry which is preliminary data.</text>
</comment>
<organism evidence="2 3">
    <name type="scientific">Streptomyces dysideae</name>
    <dbReference type="NCBI Taxonomy" id="909626"/>
    <lineage>
        <taxon>Bacteria</taxon>
        <taxon>Bacillati</taxon>
        <taxon>Actinomycetota</taxon>
        <taxon>Actinomycetes</taxon>
        <taxon>Kitasatosporales</taxon>
        <taxon>Streptomycetaceae</taxon>
        <taxon>Streptomyces</taxon>
    </lineage>
</organism>
<sequence>MDDRSAWAGEAEGGAGFPPGPVGAVGGADARACTRRKQGRVAAVRMADMDPELEAFIPLFPRADLTDPVAERKNFAELAAAVPAPDTSGMEVEDRMMPADPDVLAQSQQEDDGSRRTTATRTDAPDEACEILGTPRPAGGSPVAS</sequence>
<feature type="region of interest" description="Disordered" evidence="1">
    <location>
        <begin position="1"/>
        <end position="27"/>
    </location>
</feature>
<dbReference type="AlphaFoldDB" id="A0A101V0N3"/>
<feature type="compositionally biased region" description="Low complexity" evidence="1">
    <location>
        <begin position="1"/>
        <end position="10"/>
    </location>
</feature>
<feature type="region of interest" description="Disordered" evidence="1">
    <location>
        <begin position="85"/>
        <end position="145"/>
    </location>
</feature>
<keyword evidence="3" id="KW-1185">Reference proteome</keyword>
<dbReference type="Proteomes" id="UP000053260">
    <property type="component" value="Unassembled WGS sequence"/>
</dbReference>
<protein>
    <submittedName>
        <fullName evidence="2">Uncharacterized protein</fullName>
    </submittedName>
</protein>